<evidence type="ECO:0000313" key="4">
    <source>
        <dbReference type="Proteomes" id="UP000887116"/>
    </source>
</evidence>
<proteinExistence type="predicted"/>
<organism evidence="3 4">
    <name type="scientific">Trichonephila clavata</name>
    <name type="common">Joro spider</name>
    <name type="synonym">Nephila clavata</name>
    <dbReference type="NCBI Taxonomy" id="2740835"/>
    <lineage>
        <taxon>Eukaryota</taxon>
        <taxon>Metazoa</taxon>
        <taxon>Ecdysozoa</taxon>
        <taxon>Arthropoda</taxon>
        <taxon>Chelicerata</taxon>
        <taxon>Arachnida</taxon>
        <taxon>Araneae</taxon>
        <taxon>Araneomorphae</taxon>
        <taxon>Entelegynae</taxon>
        <taxon>Araneoidea</taxon>
        <taxon>Nephilidae</taxon>
        <taxon>Trichonephila</taxon>
    </lineage>
</organism>
<name>A0A8X6LC92_TRICU</name>
<keyword evidence="4" id="KW-1185">Reference proteome</keyword>
<keyword evidence="2" id="KW-0812">Transmembrane</keyword>
<feature type="transmembrane region" description="Helical" evidence="2">
    <location>
        <begin position="94"/>
        <end position="116"/>
    </location>
</feature>
<protein>
    <submittedName>
        <fullName evidence="3">Uncharacterized protein</fullName>
    </submittedName>
</protein>
<feature type="region of interest" description="Disordered" evidence="1">
    <location>
        <begin position="1"/>
        <end position="30"/>
    </location>
</feature>
<sequence length="274" mass="31457">MSSTMLNEKRKIEDNEDRFASPEKKDMNAHKIPQTKSILDPYERTDGDYVYKDDFDLWGGSLILQFAVISACSIGYLAYKNDFFNLQLHIPDNALPFTILLILVSIFVLGGSYVYAQLMSEKFLRITLRNKLAAAQTEVFIKSMRSANEDMAELSLVKLDEQIRIFVAKNEDSLRLRSSETDQKIRNLASENDQRIRLLVAETDERIRFFTPEDDEYTKLVAPKYIWDNKASTESQNGDSVSRETDSMTVGEELMEEPDLNISKESRALSESME</sequence>
<evidence type="ECO:0000256" key="2">
    <source>
        <dbReference type="SAM" id="Phobius"/>
    </source>
</evidence>
<comment type="caution">
    <text evidence="3">The sequence shown here is derived from an EMBL/GenBank/DDBJ whole genome shotgun (WGS) entry which is preliminary data.</text>
</comment>
<dbReference type="EMBL" id="BMAO01006020">
    <property type="protein sequence ID" value="GFR05501.1"/>
    <property type="molecule type" value="Genomic_DNA"/>
</dbReference>
<accession>A0A8X6LC92</accession>
<feature type="transmembrane region" description="Helical" evidence="2">
    <location>
        <begin position="57"/>
        <end position="79"/>
    </location>
</feature>
<dbReference type="Proteomes" id="UP000887116">
    <property type="component" value="Unassembled WGS sequence"/>
</dbReference>
<evidence type="ECO:0000313" key="3">
    <source>
        <dbReference type="EMBL" id="GFR05501.1"/>
    </source>
</evidence>
<feature type="compositionally biased region" description="Basic and acidic residues" evidence="1">
    <location>
        <begin position="7"/>
        <end position="29"/>
    </location>
</feature>
<reference evidence="3" key="1">
    <citation type="submission" date="2020-07" db="EMBL/GenBank/DDBJ databases">
        <title>Multicomponent nature underlies the extraordinary mechanical properties of spider dragline silk.</title>
        <authorList>
            <person name="Kono N."/>
            <person name="Nakamura H."/>
            <person name="Mori M."/>
            <person name="Yoshida Y."/>
            <person name="Ohtoshi R."/>
            <person name="Malay A.D."/>
            <person name="Moran D.A.P."/>
            <person name="Tomita M."/>
            <person name="Numata K."/>
            <person name="Arakawa K."/>
        </authorList>
    </citation>
    <scope>NUCLEOTIDE SEQUENCE</scope>
</reference>
<evidence type="ECO:0000256" key="1">
    <source>
        <dbReference type="SAM" id="MobiDB-lite"/>
    </source>
</evidence>
<gene>
    <name evidence="3" type="ORF">TNCT_585021</name>
</gene>
<dbReference type="AlphaFoldDB" id="A0A8X6LC92"/>
<dbReference type="OrthoDB" id="10458156at2759"/>
<keyword evidence="2" id="KW-1133">Transmembrane helix</keyword>
<feature type="region of interest" description="Disordered" evidence="1">
    <location>
        <begin position="232"/>
        <end position="274"/>
    </location>
</feature>
<keyword evidence="2" id="KW-0472">Membrane</keyword>